<dbReference type="InterPro" id="IPR027417">
    <property type="entry name" value="P-loop_NTPase"/>
</dbReference>
<sequence length="168" mass="18823">PVLLTNNIANELGISNGTSGIFRDLVYEPSTENPKSDGKTITFPSETVFIQKPLYALVEIPKSKLEEKLENLEKYIIPIPLISKRFQVDAKPLLSKAVHKPLRNTRITVTRKQLPFVPAYAITTHKSQGQTMAKIIVALVYLTSKNAETASLETLNTQTLDRFQNARM</sequence>
<accession>A0A8S2Y0B0</accession>
<dbReference type="Proteomes" id="UP000681722">
    <property type="component" value="Unassembled WGS sequence"/>
</dbReference>
<dbReference type="EMBL" id="CAJOBC010110571">
    <property type="protein sequence ID" value="CAF4525417.1"/>
    <property type="molecule type" value="Genomic_DNA"/>
</dbReference>
<evidence type="ECO:0000313" key="1">
    <source>
        <dbReference type="EMBL" id="CAF4525417.1"/>
    </source>
</evidence>
<reference evidence="1" key="1">
    <citation type="submission" date="2021-02" db="EMBL/GenBank/DDBJ databases">
        <authorList>
            <person name="Nowell W R."/>
        </authorList>
    </citation>
    <scope>NUCLEOTIDE SEQUENCE</scope>
</reference>
<evidence type="ECO:0000313" key="2">
    <source>
        <dbReference type="Proteomes" id="UP000681722"/>
    </source>
</evidence>
<organism evidence="1 2">
    <name type="scientific">Didymodactylos carnosus</name>
    <dbReference type="NCBI Taxonomy" id="1234261"/>
    <lineage>
        <taxon>Eukaryota</taxon>
        <taxon>Metazoa</taxon>
        <taxon>Spiralia</taxon>
        <taxon>Gnathifera</taxon>
        <taxon>Rotifera</taxon>
        <taxon>Eurotatoria</taxon>
        <taxon>Bdelloidea</taxon>
        <taxon>Philodinida</taxon>
        <taxon>Philodinidae</taxon>
        <taxon>Didymodactylos</taxon>
    </lineage>
</organism>
<feature type="non-terminal residue" evidence="1">
    <location>
        <position position="1"/>
    </location>
</feature>
<gene>
    <name evidence="1" type="ORF">SRO942_LOCUS45968</name>
</gene>
<comment type="caution">
    <text evidence="1">The sequence shown here is derived from an EMBL/GenBank/DDBJ whole genome shotgun (WGS) entry which is preliminary data.</text>
</comment>
<name>A0A8S2Y0B0_9BILA</name>
<proteinExistence type="predicted"/>
<dbReference type="SUPFAM" id="SSF52540">
    <property type="entry name" value="P-loop containing nucleoside triphosphate hydrolases"/>
    <property type="match status" value="1"/>
</dbReference>
<dbReference type="AlphaFoldDB" id="A0A8S2Y0B0"/>
<protein>
    <submittedName>
        <fullName evidence="1">Uncharacterized protein</fullName>
    </submittedName>
</protein>
<dbReference type="OrthoDB" id="432234at2759"/>